<organism evidence="7 8">
    <name type="scientific">Adiantum capillus-veneris</name>
    <name type="common">Maidenhair fern</name>
    <dbReference type="NCBI Taxonomy" id="13818"/>
    <lineage>
        <taxon>Eukaryota</taxon>
        <taxon>Viridiplantae</taxon>
        <taxon>Streptophyta</taxon>
        <taxon>Embryophyta</taxon>
        <taxon>Tracheophyta</taxon>
        <taxon>Polypodiopsida</taxon>
        <taxon>Polypodiidae</taxon>
        <taxon>Polypodiales</taxon>
        <taxon>Pteridineae</taxon>
        <taxon>Pteridaceae</taxon>
        <taxon>Vittarioideae</taxon>
        <taxon>Adiantum</taxon>
    </lineage>
</organism>
<keyword evidence="6" id="KW-0503">Monooxygenase</keyword>
<accession>A0A9D4UEK8</accession>
<comment type="caution">
    <text evidence="7">The sequence shown here is derived from an EMBL/GenBank/DDBJ whole genome shotgun (WGS) entry which is preliminary data.</text>
</comment>
<evidence type="ECO:0000256" key="6">
    <source>
        <dbReference type="RuleBase" id="RU361177"/>
    </source>
</evidence>
<dbReference type="Proteomes" id="UP000886520">
    <property type="component" value="Chromosome 18"/>
</dbReference>
<dbReference type="PANTHER" id="PTHR43539:SF78">
    <property type="entry name" value="FLAVIN-CONTAINING MONOOXYGENASE"/>
    <property type="match status" value="1"/>
</dbReference>
<dbReference type="SUPFAM" id="SSF51905">
    <property type="entry name" value="FAD/NAD(P)-binding domain"/>
    <property type="match status" value="2"/>
</dbReference>
<keyword evidence="4 6" id="KW-0560">Oxidoreductase</keyword>
<dbReference type="PANTHER" id="PTHR43539">
    <property type="entry name" value="FLAVIN-BINDING MONOOXYGENASE-LIKE PROTEIN (AFU_ORTHOLOGUE AFUA_4G09220)"/>
    <property type="match status" value="1"/>
</dbReference>
<protein>
    <recommendedName>
        <fullName evidence="6">Flavin-containing monooxygenase</fullName>
        <ecNumber evidence="6">1.-.-.-</ecNumber>
    </recommendedName>
</protein>
<dbReference type="Gene3D" id="3.50.50.60">
    <property type="entry name" value="FAD/NAD(P)-binding domain"/>
    <property type="match status" value="1"/>
</dbReference>
<dbReference type="InterPro" id="IPR050982">
    <property type="entry name" value="Auxin_biosynth/cation_transpt"/>
</dbReference>
<evidence type="ECO:0000256" key="2">
    <source>
        <dbReference type="ARBA" id="ARBA00022630"/>
    </source>
</evidence>
<comment type="cofactor">
    <cofactor evidence="6">
        <name>FAD</name>
        <dbReference type="ChEBI" id="CHEBI:57692"/>
    </cofactor>
</comment>
<name>A0A9D4UEK8_ADICA</name>
<evidence type="ECO:0000256" key="1">
    <source>
        <dbReference type="ARBA" id="ARBA00009183"/>
    </source>
</evidence>
<evidence type="ECO:0000313" key="8">
    <source>
        <dbReference type="Proteomes" id="UP000886520"/>
    </source>
</evidence>
<dbReference type="GO" id="GO:0050661">
    <property type="term" value="F:NADP binding"/>
    <property type="evidence" value="ECO:0007669"/>
    <property type="project" value="InterPro"/>
</dbReference>
<proteinExistence type="inferred from homology"/>
<evidence type="ECO:0000256" key="5">
    <source>
        <dbReference type="ARBA" id="ARBA00047707"/>
    </source>
</evidence>
<dbReference type="InterPro" id="IPR020946">
    <property type="entry name" value="Flavin_mOase-like"/>
</dbReference>
<keyword evidence="2 6" id="KW-0285">Flavoprotein</keyword>
<dbReference type="GO" id="GO:0004499">
    <property type="term" value="F:N,N-dimethylaniline monooxygenase activity"/>
    <property type="evidence" value="ECO:0007669"/>
    <property type="project" value="InterPro"/>
</dbReference>
<evidence type="ECO:0000313" key="7">
    <source>
        <dbReference type="EMBL" id="KAI5066455.1"/>
    </source>
</evidence>
<evidence type="ECO:0000256" key="4">
    <source>
        <dbReference type="ARBA" id="ARBA00023002"/>
    </source>
</evidence>
<gene>
    <name evidence="7" type="ORF">GOP47_0019079</name>
</gene>
<dbReference type="Pfam" id="PF00743">
    <property type="entry name" value="FMO-like"/>
    <property type="match status" value="1"/>
</dbReference>
<keyword evidence="8" id="KW-1185">Reference proteome</keyword>
<dbReference type="PRINTS" id="PR00368">
    <property type="entry name" value="FADPNR"/>
</dbReference>
<reference evidence="7" key="1">
    <citation type="submission" date="2021-01" db="EMBL/GenBank/DDBJ databases">
        <title>Adiantum capillus-veneris genome.</title>
        <authorList>
            <person name="Fang Y."/>
            <person name="Liao Q."/>
        </authorList>
    </citation>
    <scope>NUCLEOTIDE SEQUENCE</scope>
    <source>
        <strain evidence="7">H3</strain>
        <tissue evidence="7">Leaf</tissue>
    </source>
</reference>
<evidence type="ECO:0000256" key="3">
    <source>
        <dbReference type="ARBA" id="ARBA00022827"/>
    </source>
</evidence>
<comment type="catalytic activity">
    <reaction evidence="5">
        <text>indole-3-pyruvate + NADPH + O2 + H(+) = (indol-3-yl)acetate + CO2 + NADP(+) + H2O</text>
        <dbReference type="Rhea" id="RHEA:34331"/>
        <dbReference type="ChEBI" id="CHEBI:15377"/>
        <dbReference type="ChEBI" id="CHEBI:15378"/>
        <dbReference type="ChEBI" id="CHEBI:15379"/>
        <dbReference type="ChEBI" id="CHEBI:16526"/>
        <dbReference type="ChEBI" id="CHEBI:17640"/>
        <dbReference type="ChEBI" id="CHEBI:30854"/>
        <dbReference type="ChEBI" id="CHEBI:57783"/>
        <dbReference type="ChEBI" id="CHEBI:58349"/>
        <dbReference type="EC" id="1.14.13.168"/>
    </reaction>
</comment>
<keyword evidence="3 6" id="KW-0274">FAD</keyword>
<dbReference type="GO" id="GO:0103075">
    <property type="term" value="F:indole-3-pyruvate monooxygenase activity"/>
    <property type="evidence" value="ECO:0007669"/>
    <property type="project" value="UniProtKB-EC"/>
</dbReference>
<dbReference type="OrthoDB" id="66881at2759"/>
<dbReference type="PRINTS" id="PR00469">
    <property type="entry name" value="PNDRDTASEII"/>
</dbReference>
<comment type="similarity">
    <text evidence="1 6">Belongs to the FMO family.</text>
</comment>
<dbReference type="AlphaFoldDB" id="A0A9D4UEK8"/>
<dbReference type="GO" id="GO:0050660">
    <property type="term" value="F:flavin adenine dinucleotide binding"/>
    <property type="evidence" value="ECO:0007669"/>
    <property type="project" value="InterPro"/>
</dbReference>
<dbReference type="InterPro" id="IPR036188">
    <property type="entry name" value="FAD/NAD-bd_sf"/>
</dbReference>
<dbReference type="EC" id="1.-.-.-" evidence="6"/>
<sequence>MPPFSRLELWDEEPRNSLCFASGPIIIGAGPSGLAVAACLRMFKIPSLILEREDCIASLWKYNTYDRIHLHIPKQYCDLPFRPIPKHYPTYLSGAQFLDYLNDYASWFNIKPRFNERVMSAKFDERSQLWRVLTMGTSKANREEVREYVGHWLIVASGENAEEVKPNIENIHNFKGKICHSRSYKNGRDYAGKKVCVVGCGNSGMEIALDLLKSNAIPSIVVRNKVHVLPQEILGKATFAVIQGLLRIAPLWLADRILLFCAWCKWKNTAKWGLPRPKEGPIAYKIHTRRTPVLDIGTLCLVKDGSIEVHPAIESFTSHGANFCDGHYKEYDAIILATGYRSNVKDWLIGEDDQFDSHGLPKSLPVDGLKGKNGIYVVGMSGRGLLGSKLEAQQIAQHIKTQFGY</sequence>
<dbReference type="EMBL" id="JABFUD020000018">
    <property type="protein sequence ID" value="KAI5066455.1"/>
    <property type="molecule type" value="Genomic_DNA"/>
</dbReference>